<feature type="domain" description="Ferric oxidoreductase" evidence="9">
    <location>
        <begin position="136"/>
        <end position="250"/>
    </location>
</feature>
<feature type="transmembrane region" description="Helical" evidence="8">
    <location>
        <begin position="238"/>
        <end position="258"/>
    </location>
</feature>
<evidence type="ECO:0000259" key="9">
    <source>
        <dbReference type="Pfam" id="PF01794"/>
    </source>
</evidence>
<evidence type="ECO:0000256" key="7">
    <source>
        <dbReference type="ARBA" id="ARBA00023136"/>
    </source>
</evidence>
<feature type="transmembrane region" description="Helical" evidence="8">
    <location>
        <begin position="204"/>
        <end position="226"/>
    </location>
</feature>
<evidence type="ECO:0000256" key="2">
    <source>
        <dbReference type="ARBA" id="ARBA00022448"/>
    </source>
</evidence>
<evidence type="ECO:0000313" key="12">
    <source>
        <dbReference type="Proteomes" id="UP000054337"/>
    </source>
</evidence>
<sequence length="551" mass="63700">MGWPYKFYEHTDAGHLHELQKLYRYGLYAQLSLLLPLAIILGVRGVVWLAVGFKHRNGIYDYVRYRKEGQHRTYNIPSIKAKVSQWKWWLECDFRLASRTYGTRGQLLFGSLCTLWFFFLCFAETGNNYNQLAKRFGMVGTALLPSQILLSFKHANPAVIAFRTTYENINRWHNIIGKIIYVMLTCHFALYLNKYVQTGVLSQVIRHHLFITGLPAFLFLSLLRFTSLKVVRRFSYRAFYMTHLSMAFALPPIIFFHVRPTRMYMIEALSLTLVNATLRRWYAITTQGTVQRIPGTSLKRIIFTVPSAMARDCIIFPGSYVYISRKSYTWFRLPNAQGLLGTLTSNPFTVAAVSEETCELTLIARHRNGPTSHYLDKVASTGYLQDNKLFIRVEGPYKVGKYFPDLIGTSFGRILLFAGGVGATFTWPIYRNILQSRSEARVDMFWAVRCPADASWVADNIKERLVDDSRMHIYFTGDTWQSDDNERLSTKDTEGRPNLKNIVDNAFEDTQDRVALLVSGPEGLTKDLRRHVDAWVKQGRDVWWHEESFSH</sequence>
<organism evidence="11 12">
    <name type="scientific">Bipolaris victoriae (strain FI3)</name>
    <name type="common">Victoria blight of oats agent</name>
    <name type="synonym">Cochliobolus victoriae</name>
    <dbReference type="NCBI Taxonomy" id="930091"/>
    <lineage>
        <taxon>Eukaryota</taxon>
        <taxon>Fungi</taxon>
        <taxon>Dikarya</taxon>
        <taxon>Ascomycota</taxon>
        <taxon>Pezizomycotina</taxon>
        <taxon>Dothideomycetes</taxon>
        <taxon>Pleosporomycetidae</taxon>
        <taxon>Pleosporales</taxon>
        <taxon>Pleosporineae</taxon>
        <taxon>Pleosporaceae</taxon>
        <taxon>Bipolaris</taxon>
    </lineage>
</organism>
<dbReference type="GeneID" id="26257442"/>
<dbReference type="CDD" id="cd06186">
    <property type="entry name" value="NOX_Duox_like_FAD_NADP"/>
    <property type="match status" value="1"/>
</dbReference>
<dbReference type="PANTHER" id="PTHR32361">
    <property type="entry name" value="FERRIC/CUPRIC REDUCTASE TRANSMEMBRANE COMPONENT"/>
    <property type="match status" value="1"/>
</dbReference>
<dbReference type="GO" id="GO:0005886">
    <property type="term" value="C:plasma membrane"/>
    <property type="evidence" value="ECO:0007669"/>
    <property type="project" value="TreeGrafter"/>
</dbReference>
<feature type="transmembrane region" description="Helical" evidence="8">
    <location>
        <begin position="107"/>
        <end position="126"/>
    </location>
</feature>
<protein>
    <recommendedName>
        <fullName evidence="13">FAD-binding FR-type domain-containing protein</fullName>
    </recommendedName>
</protein>
<dbReference type="SFLD" id="SFLDS00052">
    <property type="entry name" value="Ferric_Reductase_Domain"/>
    <property type="match status" value="1"/>
</dbReference>
<proteinExistence type="predicted"/>
<name>W7DXS9_BIPV3</name>
<dbReference type="Proteomes" id="UP000054337">
    <property type="component" value="Unassembled WGS sequence"/>
</dbReference>
<dbReference type="AlphaFoldDB" id="W7DXS9"/>
<dbReference type="SFLD" id="SFLDG01168">
    <property type="entry name" value="Ferric_reductase_subgroup_(FRE"/>
    <property type="match status" value="1"/>
</dbReference>
<evidence type="ECO:0000313" key="11">
    <source>
        <dbReference type="EMBL" id="EUN20861.1"/>
    </source>
</evidence>
<dbReference type="GO" id="GO:0006879">
    <property type="term" value="P:intracellular iron ion homeostasis"/>
    <property type="evidence" value="ECO:0007669"/>
    <property type="project" value="TreeGrafter"/>
</dbReference>
<evidence type="ECO:0000256" key="5">
    <source>
        <dbReference type="ARBA" id="ARBA00023002"/>
    </source>
</evidence>
<dbReference type="GO" id="GO:0015677">
    <property type="term" value="P:copper ion import"/>
    <property type="evidence" value="ECO:0007669"/>
    <property type="project" value="TreeGrafter"/>
</dbReference>
<dbReference type="Pfam" id="PF08030">
    <property type="entry name" value="NAD_binding_6"/>
    <property type="match status" value="1"/>
</dbReference>
<dbReference type="GO" id="GO:0000293">
    <property type="term" value="F:ferric-chelate reductase activity"/>
    <property type="evidence" value="ECO:0007669"/>
    <property type="project" value="TreeGrafter"/>
</dbReference>
<keyword evidence="2" id="KW-0813">Transport</keyword>
<keyword evidence="7 8" id="KW-0472">Membrane</keyword>
<evidence type="ECO:0000256" key="6">
    <source>
        <dbReference type="ARBA" id="ARBA00023065"/>
    </source>
</evidence>
<reference evidence="11 12" key="1">
    <citation type="journal article" date="2013" name="PLoS Genet.">
        <title>Comparative genome structure, secondary metabolite, and effector coding capacity across Cochliobolus pathogens.</title>
        <authorList>
            <person name="Condon B.J."/>
            <person name="Leng Y."/>
            <person name="Wu D."/>
            <person name="Bushley K.E."/>
            <person name="Ohm R.A."/>
            <person name="Otillar R."/>
            <person name="Martin J."/>
            <person name="Schackwitz W."/>
            <person name="Grimwood J."/>
            <person name="MohdZainudin N."/>
            <person name="Xue C."/>
            <person name="Wang R."/>
            <person name="Manning V.A."/>
            <person name="Dhillon B."/>
            <person name="Tu Z.J."/>
            <person name="Steffenson B.J."/>
            <person name="Salamov A."/>
            <person name="Sun H."/>
            <person name="Lowry S."/>
            <person name="LaButti K."/>
            <person name="Han J."/>
            <person name="Copeland A."/>
            <person name="Lindquist E."/>
            <person name="Barry K."/>
            <person name="Schmutz J."/>
            <person name="Baker S.E."/>
            <person name="Ciuffetti L.M."/>
            <person name="Grigoriev I.V."/>
            <person name="Zhong S."/>
            <person name="Turgeon B.G."/>
        </authorList>
    </citation>
    <scope>NUCLEOTIDE SEQUENCE [LARGE SCALE GENOMIC DNA]</scope>
    <source>
        <strain evidence="11 12">FI3</strain>
    </source>
</reference>
<dbReference type="InterPro" id="IPR013121">
    <property type="entry name" value="Fe_red_NAD-bd_6"/>
</dbReference>
<evidence type="ECO:0000256" key="4">
    <source>
        <dbReference type="ARBA" id="ARBA00022989"/>
    </source>
</evidence>
<dbReference type="RefSeq" id="XP_014550435.1">
    <property type="nucleotide sequence ID" value="XM_014694949.1"/>
</dbReference>
<feature type="transmembrane region" description="Helical" evidence="8">
    <location>
        <begin position="27"/>
        <end position="51"/>
    </location>
</feature>
<keyword evidence="6" id="KW-0406">Ion transport</keyword>
<dbReference type="Pfam" id="PF01794">
    <property type="entry name" value="Ferric_reduct"/>
    <property type="match status" value="1"/>
</dbReference>
<dbReference type="GO" id="GO:0006826">
    <property type="term" value="P:iron ion transport"/>
    <property type="evidence" value="ECO:0007669"/>
    <property type="project" value="TreeGrafter"/>
</dbReference>
<accession>W7DXS9</accession>
<evidence type="ECO:0000256" key="8">
    <source>
        <dbReference type="SAM" id="Phobius"/>
    </source>
</evidence>
<dbReference type="HOGENOM" id="CLU_019268_1_0_1"/>
<comment type="subcellular location">
    <subcellularLocation>
        <location evidence="1">Membrane</location>
        <topology evidence="1">Multi-pass membrane protein</topology>
    </subcellularLocation>
</comment>
<dbReference type="InterPro" id="IPR013130">
    <property type="entry name" value="Fe3_Rdtase_TM_dom"/>
</dbReference>
<dbReference type="EMBL" id="KI968881">
    <property type="protein sequence ID" value="EUN20861.1"/>
    <property type="molecule type" value="Genomic_DNA"/>
</dbReference>
<dbReference type="InterPro" id="IPR039261">
    <property type="entry name" value="FNR_nucleotide-bd"/>
</dbReference>
<evidence type="ECO:0000256" key="1">
    <source>
        <dbReference type="ARBA" id="ARBA00004141"/>
    </source>
</evidence>
<evidence type="ECO:0000256" key="3">
    <source>
        <dbReference type="ARBA" id="ARBA00022692"/>
    </source>
</evidence>
<dbReference type="InterPro" id="IPR051410">
    <property type="entry name" value="Ferric/Cupric_Reductase"/>
</dbReference>
<evidence type="ECO:0008006" key="13">
    <source>
        <dbReference type="Google" id="ProtNLM"/>
    </source>
</evidence>
<keyword evidence="4 8" id="KW-1133">Transmembrane helix</keyword>
<dbReference type="PANTHER" id="PTHR32361:SF9">
    <property type="entry name" value="FERRIC REDUCTASE TRANSMEMBRANE COMPONENT 3-RELATED"/>
    <property type="match status" value="1"/>
</dbReference>
<feature type="transmembrane region" description="Helical" evidence="8">
    <location>
        <begin position="172"/>
        <end position="192"/>
    </location>
</feature>
<keyword evidence="5" id="KW-0560">Oxidoreductase</keyword>
<keyword evidence="12" id="KW-1185">Reference proteome</keyword>
<feature type="domain" description="Ferric reductase NAD binding" evidence="10">
    <location>
        <begin position="413"/>
        <end position="532"/>
    </location>
</feature>
<gene>
    <name evidence="11" type="ORF">COCVIDRAFT_43041</name>
</gene>
<dbReference type="Gene3D" id="3.40.50.80">
    <property type="entry name" value="Nucleotide-binding domain of ferredoxin-NADP reductase (FNR) module"/>
    <property type="match status" value="1"/>
</dbReference>
<keyword evidence="3 8" id="KW-0812">Transmembrane</keyword>
<evidence type="ECO:0000259" key="10">
    <source>
        <dbReference type="Pfam" id="PF08030"/>
    </source>
</evidence>
<dbReference type="SUPFAM" id="SSF52343">
    <property type="entry name" value="Ferredoxin reductase-like, C-terminal NADP-linked domain"/>
    <property type="match status" value="1"/>
</dbReference>